<keyword evidence="2 4" id="KW-0560">Oxidoreductase</keyword>
<dbReference type="InterPro" id="IPR016161">
    <property type="entry name" value="Ald_DH/histidinol_DH"/>
</dbReference>
<proteinExistence type="inferred from homology"/>
<dbReference type="FunFam" id="3.40.605.10:FF:000033">
    <property type="entry name" value="NAD-dependent succinate-semialdehyde dehydrogenase"/>
    <property type="match status" value="1"/>
</dbReference>
<dbReference type="InterPro" id="IPR016163">
    <property type="entry name" value="Ald_DH_C"/>
</dbReference>
<evidence type="ECO:0000313" key="4">
    <source>
        <dbReference type="EMBL" id="OSY40377.1"/>
    </source>
</evidence>
<organism evidence="4 5">
    <name type="scientific">Pseudonocardia autotrophica</name>
    <name type="common">Amycolata autotrophica</name>
    <name type="synonym">Nocardia autotrophica</name>
    <dbReference type="NCBI Taxonomy" id="2074"/>
    <lineage>
        <taxon>Bacteria</taxon>
        <taxon>Bacillati</taxon>
        <taxon>Actinomycetota</taxon>
        <taxon>Actinomycetes</taxon>
        <taxon>Pseudonocardiales</taxon>
        <taxon>Pseudonocardiaceae</taxon>
        <taxon>Pseudonocardia</taxon>
    </lineage>
</organism>
<dbReference type="GO" id="GO:0004777">
    <property type="term" value="F:succinate-semialdehyde dehydrogenase (NAD+) activity"/>
    <property type="evidence" value="ECO:0007669"/>
    <property type="project" value="TreeGrafter"/>
</dbReference>
<evidence type="ECO:0000256" key="1">
    <source>
        <dbReference type="ARBA" id="ARBA00009986"/>
    </source>
</evidence>
<sequence>MDYPELSLLVAGTPRSGGGRAVRPVVNPATGAAVGELPLATDDDLDEACEAAATAFPGWAATPAYDRYGVLRRAADLLRERAGEIGRATTLEQGKPVAEATVEVRGAADILDWFAEEGRRVYGRVVPARTPGVRQLVLRKPVGPVAAFTPWNFPITIPARKIGAALATGCTMVIKPDEQTPATALALAGALVEAGLPPGVLSVVFGDPAAVSTWLIRSPQIRKVTFTGSTAVGRQIAALAAEDVKRVTLELGGHAPVLVFDDADLEKAVRLAVLAKFRNAGQICIAPTRFLVQSGVYDEFTDRFAAAIGTVRPGDGLDPATTMGPLAHVRRPPAMAALVADAVEHGAEIAAGGGPVPGAGGHFWEPTLLTGVAPQARVMREEPFGPLAVAVPFGDLDEGLAAANRVPYGLASYAFTADRSTAHAVAEGIEAGMLAVNHFMLTAPETPFGGIKASGYGSEGGTEGVDDYLFSKLVSEA</sequence>
<evidence type="ECO:0000259" key="3">
    <source>
        <dbReference type="Pfam" id="PF00171"/>
    </source>
</evidence>
<dbReference type="OrthoDB" id="6882680at2"/>
<evidence type="ECO:0000313" key="5">
    <source>
        <dbReference type="Proteomes" id="UP000194360"/>
    </source>
</evidence>
<dbReference type="GO" id="GO:0047533">
    <property type="term" value="F:2,5-dioxovalerate dehydrogenase (NADP+) activity"/>
    <property type="evidence" value="ECO:0007669"/>
    <property type="project" value="UniProtKB-EC"/>
</dbReference>
<dbReference type="Proteomes" id="UP000194360">
    <property type="component" value="Unassembled WGS sequence"/>
</dbReference>
<dbReference type="AlphaFoldDB" id="A0A1Y2MZU7"/>
<dbReference type="PANTHER" id="PTHR43353">
    <property type="entry name" value="SUCCINATE-SEMIALDEHYDE DEHYDROGENASE, MITOCHONDRIAL"/>
    <property type="match status" value="1"/>
</dbReference>
<dbReference type="EMBL" id="MIGB01000013">
    <property type="protein sequence ID" value="OSY40377.1"/>
    <property type="molecule type" value="Genomic_DNA"/>
</dbReference>
<reference evidence="4 5" key="1">
    <citation type="submission" date="2016-09" db="EMBL/GenBank/DDBJ databases">
        <title>Pseudonocardia autotrophica DSM535, a candidate organism with high potential of specific P450 cytochromes.</title>
        <authorList>
            <person name="Grumaz C."/>
            <person name="Vainshtein Y."/>
            <person name="Kirstahler P."/>
            <person name="Sohn K."/>
        </authorList>
    </citation>
    <scope>NUCLEOTIDE SEQUENCE [LARGE SCALE GENOMIC DNA]</scope>
    <source>
        <strain evidence="4 5">DSM 535</strain>
    </source>
</reference>
<dbReference type="FunFam" id="3.40.309.10:FF:000009">
    <property type="entry name" value="Aldehyde dehydrogenase A"/>
    <property type="match status" value="1"/>
</dbReference>
<dbReference type="InterPro" id="IPR016160">
    <property type="entry name" value="Ald_DH_CS_CYS"/>
</dbReference>
<comment type="caution">
    <text evidence="4">The sequence shown here is derived from an EMBL/GenBank/DDBJ whole genome shotgun (WGS) entry which is preliminary data.</text>
</comment>
<dbReference type="SUPFAM" id="SSF53720">
    <property type="entry name" value="ALDH-like"/>
    <property type="match status" value="1"/>
</dbReference>
<dbReference type="STRING" id="2074.BG845_02781"/>
<dbReference type="Pfam" id="PF00171">
    <property type="entry name" value="Aldedh"/>
    <property type="match status" value="1"/>
</dbReference>
<comment type="similarity">
    <text evidence="1">Belongs to the aldehyde dehydrogenase family.</text>
</comment>
<dbReference type="Gene3D" id="3.40.309.10">
    <property type="entry name" value="Aldehyde Dehydrogenase, Chain A, domain 2"/>
    <property type="match status" value="1"/>
</dbReference>
<dbReference type="InterPro" id="IPR050740">
    <property type="entry name" value="Aldehyde_DH_Superfamily"/>
</dbReference>
<dbReference type="InterPro" id="IPR016162">
    <property type="entry name" value="Ald_DH_N"/>
</dbReference>
<dbReference type="RefSeq" id="WP_085913024.1">
    <property type="nucleotide sequence ID" value="NZ_AP018920.1"/>
</dbReference>
<evidence type="ECO:0000256" key="2">
    <source>
        <dbReference type="ARBA" id="ARBA00023002"/>
    </source>
</evidence>
<dbReference type="Gene3D" id="3.40.605.10">
    <property type="entry name" value="Aldehyde Dehydrogenase, Chain A, domain 1"/>
    <property type="match status" value="1"/>
</dbReference>
<keyword evidence="5" id="KW-1185">Reference proteome</keyword>
<protein>
    <submittedName>
        <fullName evidence="4">Alpha-ketoglutaric semialdehyde dehydrogenase</fullName>
        <ecNumber evidence="4">1.2.1.26</ecNumber>
    </submittedName>
</protein>
<dbReference type="InterPro" id="IPR015590">
    <property type="entry name" value="Aldehyde_DH_dom"/>
</dbReference>
<gene>
    <name evidence="4" type="primary">araE</name>
    <name evidence="4" type="ORF">BG845_02781</name>
</gene>
<dbReference type="PROSITE" id="PS00070">
    <property type="entry name" value="ALDEHYDE_DEHYDR_CYS"/>
    <property type="match status" value="1"/>
</dbReference>
<dbReference type="PANTHER" id="PTHR43353:SF5">
    <property type="entry name" value="SUCCINATE-SEMIALDEHYDE DEHYDROGENASE, MITOCHONDRIAL"/>
    <property type="match status" value="1"/>
</dbReference>
<dbReference type="EC" id="1.2.1.26" evidence="4"/>
<name>A0A1Y2MZU7_PSEAH</name>
<dbReference type="CDD" id="cd07103">
    <property type="entry name" value="ALDH_F5_SSADH_GabD"/>
    <property type="match status" value="1"/>
</dbReference>
<dbReference type="GO" id="GO:0009450">
    <property type="term" value="P:gamma-aminobutyric acid catabolic process"/>
    <property type="evidence" value="ECO:0007669"/>
    <property type="project" value="TreeGrafter"/>
</dbReference>
<accession>A0A1Y2MZU7</accession>
<feature type="domain" description="Aldehyde dehydrogenase" evidence="3">
    <location>
        <begin position="23"/>
        <end position="473"/>
    </location>
</feature>